<dbReference type="PANTHER" id="PTHR37828:SF1">
    <property type="entry name" value="YCII-RELATED DOMAIN-CONTAINING PROTEIN"/>
    <property type="match status" value="1"/>
</dbReference>
<gene>
    <name evidence="3" type="ORF">EFBL_0112</name>
</gene>
<dbReference type="InterPro" id="IPR011008">
    <property type="entry name" value="Dimeric_a/b-barrel"/>
</dbReference>
<evidence type="ECO:0000313" key="4">
    <source>
        <dbReference type="Proteomes" id="UP000217785"/>
    </source>
</evidence>
<sequence>MNTPDNQFIRYVILLTKNPGQSLTENLIRAHVKHLQALEEKDQLVLCGPFADSKGGMIIIKAASYEEAKRIAEADPFVQSGAESYELRVLELSCKENRHMGMAE</sequence>
<protein>
    <recommendedName>
        <fullName evidence="2">YCII-related domain-containing protein</fullName>
    </recommendedName>
</protein>
<evidence type="ECO:0000259" key="2">
    <source>
        <dbReference type="Pfam" id="PF03795"/>
    </source>
</evidence>
<comment type="similarity">
    <text evidence="1">Belongs to the YciI family.</text>
</comment>
<dbReference type="Gene3D" id="3.30.70.1060">
    <property type="entry name" value="Dimeric alpha+beta barrel"/>
    <property type="match status" value="1"/>
</dbReference>
<dbReference type="SUPFAM" id="SSF54909">
    <property type="entry name" value="Dimeric alpha+beta barrel"/>
    <property type="match status" value="1"/>
</dbReference>
<evidence type="ECO:0000313" key="3">
    <source>
        <dbReference type="EMBL" id="GAX88503.1"/>
    </source>
</evidence>
<keyword evidence="4" id="KW-1185">Reference proteome</keyword>
<dbReference type="EMBL" id="BDUF01000003">
    <property type="protein sequence ID" value="GAX88503.1"/>
    <property type="molecule type" value="Genomic_DNA"/>
</dbReference>
<feature type="domain" description="YCII-related" evidence="2">
    <location>
        <begin position="10"/>
        <end position="88"/>
    </location>
</feature>
<dbReference type="PANTHER" id="PTHR37828">
    <property type="entry name" value="GSR2449 PROTEIN"/>
    <property type="match status" value="1"/>
</dbReference>
<comment type="caution">
    <text evidence="3">The sequence shown here is derived from an EMBL/GenBank/DDBJ whole genome shotgun (WGS) entry which is preliminary data.</text>
</comment>
<evidence type="ECO:0000256" key="1">
    <source>
        <dbReference type="ARBA" id="ARBA00007689"/>
    </source>
</evidence>
<dbReference type="AlphaFoldDB" id="A0A292YIF9"/>
<dbReference type="Pfam" id="PF03795">
    <property type="entry name" value="YCII"/>
    <property type="match status" value="1"/>
</dbReference>
<name>A0A292YIF9_9BACL</name>
<dbReference type="Proteomes" id="UP000217785">
    <property type="component" value="Unassembled WGS sequence"/>
</dbReference>
<organism evidence="3 4">
    <name type="scientific">Effusibacillus lacus</name>
    <dbReference type="NCBI Taxonomy" id="1348429"/>
    <lineage>
        <taxon>Bacteria</taxon>
        <taxon>Bacillati</taxon>
        <taxon>Bacillota</taxon>
        <taxon>Bacilli</taxon>
        <taxon>Bacillales</taxon>
        <taxon>Alicyclobacillaceae</taxon>
        <taxon>Effusibacillus</taxon>
    </lineage>
</organism>
<accession>A0A292YIF9</accession>
<dbReference type="OrthoDB" id="162319at2"/>
<dbReference type="RefSeq" id="WP_096180193.1">
    <property type="nucleotide sequence ID" value="NZ_BDUF01000003.1"/>
</dbReference>
<reference evidence="4" key="1">
    <citation type="submission" date="2017-07" db="EMBL/GenBank/DDBJ databases">
        <title>Draft genome sequence of Effusibacillus lacus strain skLN1.</title>
        <authorList>
            <person name="Watanabe M."/>
            <person name="Kojima H."/>
            <person name="Fukui M."/>
        </authorList>
    </citation>
    <scope>NUCLEOTIDE SEQUENCE [LARGE SCALE GENOMIC DNA]</scope>
    <source>
        <strain evidence="4">skLN1</strain>
    </source>
</reference>
<dbReference type="InterPro" id="IPR005545">
    <property type="entry name" value="YCII"/>
</dbReference>
<proteinExistence type="inferred from homology"/>